<feature type="compositionally biased region" description="Pro residues" evidence="1">
    <location>
        <begin position="466"/>
        <end position="481"/>
    </location>
</feature>
<evidence type="ECO:0000313" key="3">
    <source>
        <dbReference type="Proteomes" id="UP000645217"/>
    </source>
</evidence>
<accession>A0A917RLK5</accession>
<reference evidence="2" key="2">
    <citation type="submission" date="2020-09" db="EMBL/GenBank/DDBJ databases">
        <authorList>
            <person name="Sun Q."/>
            <person name="Ohkuma M."/>
        </authorList>
    </citation>
    <scope>NUCLEOTIDE SEQUENCE</scope>
    <source>
        <strain evidence="2">JCM 13064</strain>
    </source>
</reference>
<evidence type="ECO:0000256" key="1">
    <source>
        <dbReference type="SAM" id="MobiDB-lite"/>
    </source>
</evidence>
<dbReference type="EMBL" id="BMNT01000048">
    <property type="protein sequence ID" value="GGL14155.1"/>
    <property type="molecule type" value="Genomic_DNA"/>
</dbReference>
<protein>
    <submittedName>
        <fullName evidence="2">Uncharacterized protein</fullName>
    </submittedName>
</protein>
<comment type="caution">
    <text evidence="2">The sequence shown here is derived from an EMBL/GenBank/DDBJ whole genome shotgun (WGS) entry which is preliminary data.</text>
</comment>
<name>A0A917RLK5_9ACTN</name>
<organism evidence="2 3">
    <name type="scientific">Sphaerisporangium melleum</name>
    <dbReference type="NCBI Taxonomy" id="321316"/>
    <lineage>
        <taxon>Bacteria</taxon>
        <taxon>Bacillati</taxon>
        <taxon>Actinomycetota</taxon>
        <taxon>Actinomycetes</taxon>
        <taxon>Streptosporangiales</taxon>
        <taxon>Streptosporangiaceae</taxon>
        <taxon>Sphaerisporangium</taxon>
    </lineage>
</organism>
<sequence>MSPSPQHPARDTVPFGDIELHDDYLPALPAGDYRVEVTHALRTGRNDDASIIGDTFTATQSFTVRGPQVAIDTGAVVAMQPPDASSGRFAEVLPHVVLGDPMLPWERALEGAPAGTPWLALLVLTDDQFVGGTDAPTRTISGTVGDLLAADAAVLKPELRVEADLGDADPCTYIQVLAEEFHAVTPRLDELRLLAHCRAANTGDRPILGLEEDGLFAVVIANRLPADAPPASATPTKNIVHLVSLEGHEKILVDDPDFRGRTSVALLSLAGWSFWAYPDLQTGFADLAEGLTRTPDGAQAGRQQMWLRLASPYPDTDATPAPRRHVARRLNDGYVPLPYLTRSGESTYGWYRGPLTPVMPVATARAAQATTADALLGYDPVWGGFDVSLATAFETGRALALADGAFGRHLLAFKHTAWHLVDTLYHQATSNHLPPHDGGPRGPRTARAAFGALLNGHLLTTLGTPPGRPDTPWSPPAPAAPPTDVSQALEDFLRSDATRATLAGAPADGDGLAEHFAPIAQWLGRLMLLYPVPFTHLVPGEGMLPQESLRFFHVDPSWLDALISGALSIGAQSSRDTLQDQIVAATVRAAAARVASAHRDTLRGATSDDATAGDGLGSATRPVSGLLLRSALVSGWPNLAVRAAGPSGAPLPVLRMDRLAPSVLLCLFDGLPATVELREPQEGFRFGVEDHGLIPLRNMLPPRPPANLRLGEQIGTDVTFGVLDHLRTGTGNARVLNIGSLIPALQAALDAAHGTTVGHVGPADLAMQMVKVPEAIRFTGPNGDRG</sequence>
<proteinExistence type="predicted"/>
<feature type="region of interest" description="Disordered" evidence="1">
    <location>
        <begin position="461"/>
        <end position="484"/>
    </location>
</feature>
<evidence type="ECO:0000313" key="2">
    <source>
        <dbReference type="EMBL" id="GGL14155.1"/>
    </source>
</evidence>
<dbReference type="AlphaFoldDB" id="A0A917RLK5"/>
<gene>
    <name evidence="2" type="ORF">GCM10007964_65160</name>
</gene>
<dbReference type="RefSeq" id="WP_189166919.1">
    <property type="nucleotide sequence ID" value="NZ_BMNT01000048.1"/>
</dbReference>
<keyword evidence="3" id="KW-1185">Reference proteome</keyword>
<reference evidence="2" key="1">
    <citation type="journal article" date="2014" name="Int. J. Syst. Evol. Microbiol.">
        <title>Complete genome sequence of Corynebacterium casei LMG S-19264T (=DSM 44701T), isolated from a smear-ripened cheese.</title>
        <authorList>
            <consortium name="US DOE Joint Genome Institute (JGI-PGF)"/>
            <person name="Walter F."/>
            <person name="Albersmeier A."/>
            <person name="Kalinowski J."/>
            <person name="Ruckert C."/>
        </authorList>
    </citation>
    <scope>NUCLEOTIDE SEQUENCE</scope>
    <source>
        <strain evidence="2">JCM 13064</strain>
    </source>
</reference>
<dbReference type="Proteomes" id="UP000645217">
    <property type="component" value="Unassembled WGS sequence"/>
</dbReference>